<dbReference type="PRINTS" id="PR01163">
    <property type="entry name" value="BETATUBULIN"/>
</dbReference>
<proteinExistence type="inferred from homology"/>
<dbReference type="Proteomes" id="UP000812287">
    <property type="component" value="Unassembled WGS sequence"/>
</dbReference>
<sequence length="117" mass="13354">RYLTAYIIFRGQISSGEVSVAVHDLQSKSSQQFVEWIPDNVSVSIVLVSPVGQKQAATRLANSTSIQELFQRTLDSFSLMFKRRAFMYWYTGQGMNPMQFTEAESNMLDLMCVRVML</sequence>
<evidence type="ECO:0000313" key="9">
    <source>
        <dbReference type="Proteomes" id="UP000812287"/>
    </source>
</evidence>
<dbReference type="GO" id="GO:0005525">
    <property type="term" value="F:GTP binding"/>
    <property type="evidence" value="ECO:0007669"/>
    <property type="project" value="UniProtKB-KW"/>
</dbReference>
<dbReference type="PANTHER" id="PTHR11588">
    <property type="entry name" value="TUBULIN"/>
    <property type="match status" value="1"/>
</dbReference>
<dbReference type="RefSeq" id="XP_043038242.1">
    <property type="nucleotide sequence ID" value="XM_043183361.1"/>
</dbReference>
<keyword evidence="5" id="KW-0342">GTP-binding</keyword>
<feature type="domain" description="Tubulin/FtsZ 2-layer sandwich" evidence="7">
    <location>
        <begin position="1"/>
        <end position="74"/>
    </location>
</feature>
<comment type="similarity">
    <text evidence="2">Belongs to the tubulin family.</text>
</comment>
<evidence type="ECO:0000256" key="4">
    <source>
        <dbReference type="ARBA" id="ARBA00022741"/>
    </source>
</evidence>
<dbReference type="GO" id="GO:0005874">
    <property type="term" value="C:microtubule"/>
    <property type="evidence" value="ECO:0007669"/>
    <property type="project" value="UniProtKB-KW"/>
</dbReference>
<dbReference type="AlphaFoldDB" id="A0A9P8ASD0"/>
<organism evidence="8 9">
    <name type="scientific">Guyanagaster necrorhizus</name>
    <dbReference type="NCBI Taxonomy" id="856835"/>
    <lineage>
        <taxon>Eukaryota</taxon>
        <taxon>Fungi</taxon>
        <taxon>Dikarya</taxon>
        <taxon>Basidiomycota</taxon>
        <taxon>Agaricomycotina</taxon>
        <taxon>Agaricomycetes</taxon>
        <taxon>Agaricomycetidae</taxon>
        <taxon>Agaricales</taxon>
        <taxon>Marasmiineae</taxon>
        <taxon>Physalacriaceae</taxon>
        <taxon>Guyanagaster</taxon>
    </lineage>
</organism>
<keyword evidence="3" id="KW-0493">Microtubule</keyword>
<dbReference type="GO" id="GO:0005200">
    <property type="term" value="F:structural constituent of cytoskeleton"/>
    <property type="evidence" value="ECO:0007669"/>
    <property type="project" value="InterPro"/>
</dbReference>
<comment type="subcellular location">
    <subcellularLocation>
        <location evidence="1">Cytoplasm</location>
        <location evidence="1">Cytoskeleton</location>
    </subcellularLocation>
</comment>
<dbReference type="Gene3D" id="1.10.287.600">
    <property type="entry name" value="Helix hairpin bin"/>
    <property type="match status" value="1"/>
</dbReference>
<feature type="non-terminal residue" evidence="8">
    <location>
        <position position="1"/>
    </location>
</feature>
<comment type="caution">
    <text evidence="8">The sequence shown here is derived from an EMBL/GenBank/DDBJ whole genome shotgun (WGS) entry which is preliminary data.</text>
</comment>
<keyword evidence="4" id="KW-0547">Nucleotide-binding</keyword>
<evidence type="ECO:0000256" key="1">
    <source>
        <dbReference type="ARBA" id="ARBA00004245"/>
    </source>
</evidence>
<dbReference type="EMBL" id="MU250539">
    <property type="protein sequence ID" value="KAG7444742.1"/>
    <property type="molecule type" value="Genomic_DNA"/>
</dbReference>
<keyword evidence="6" id="KW-0963">Cytoplasm</keyword>
<dbReference type="Pfam" id="PF03953">
    <property type="entry name" value="Tubulin_C"/>
    <property type="match status" value="1"/>
</dbReference>
<keyword evidence="6" id="KW-0206">Cytoskeleton</keyword>
<dbReference type="InterPro" id="IPR000217">
    <property type="entry name" value="Tubulin"/>
</dbReference>
<dbReference type="InterPro" id="IPR023123">
    <property type="entry name" value="Tubulin_C"/>
</dbReference>
<evidence type="ECO:0000256" key="3">
    <source>
        <dbReference type="ARBA" id="ARBA00022701"/>
    </source>
</evidence>
<evidence type="ECO:0000259" key="7">
    <source>
        <dbReference type="Pfam" id="PF03953"/>
    </source>
</evidence>
<keyword evidence="9" id="KW-1185">Reference proteome</keyword>
<dbReference type="InterPro" id="IPR037103">
    <property type="entry name" value="Tubulin/FtsZ-like_C"/>
</dbReference>
<dbReference type="InterPro" id="IPR018316">
    <property type="entry name" value="Tubulin/FtsZ_2-layer-sand-dom"/>
</dbReference>
<accession>A0A9P8ASD0</accession>
<evidence type="ECO:0000256" key="6">
    <source>
        <dbReference type="ARBA" id="ARBA00023212"/>
    </source>
</evidence>
<dbReference type="GO" id="GO:0003924">
    <property type="term" value="F:GTPase activity"/>
    <property type="evidence" value="ECO:0007669"/>
    <property type="project" value="InterPro"/>
</dbReference>
<dbReference type="InterPro" id="IPR002453">
    <property type="entry name" value="Beta_tubulin"/>
</dbReference>
<dbReference type="InterPro" id="IPR008280">
    <property type="entry name" value="Tub_FtsZ_C"/>
</dbReference>
<dbReference type="Gene3D" id="3.30.1330.20">
    <property type="entry name" value="Tubulin/FtsZ, C-terminal domain"/>
    <property type="match status" value="1"/>
</dbReference>
<evidence type="ECO:0000256" key="2">
    <source>
        <dbReference type="ARBA" id="ARBA00009636"/>
    </source>
</evidence>
<dbReference type="OrthoDB" id="1662883at2759"/>
<evidence type="ECO:0000313" key="8">
    <source>
        <dbReference type="EMBL" id="KAG7444742.1"/>
    </source>
</evidence>
<evidence type="ECO:0000256" key="5">
    <source>
        <dbReference type="ARBA" id="ARBA00023134"/>
    </source>
</evidence>
<name>A0A9P8ASD0_9AGAR</name>
<dbReference type="GeneID" id="66105658"/>
<gene>
    <name evidence="8" type="ORF">BT62DRAFT_899283</name>
</gene>
<reference evidence="8" key="1">
    <citation type="submission" date="2020-11" db="EMBL/GenBank/DDBJ databases">
        <title>Adaptations for nitrogen fixation in a non-lichenized fungal sporocarp promotes dispersal by wood-feeding termites.</title>
        <authorList>
            <consortium name="DOE Joint Genome Institute"/>
            <person name="Koch R.A."/>
            <person name="Yoon G."/>
            <person name="Arayal U."/>
            <person name="Lail K."/>
            <person name="Amirebrahimi M."/>
            <person name="Labutti K."/>
            <person name="Lipzen A."/>
            <person name="Riley R."/>
            <person name="Barry K."/>
            <person name="Henrissat B."/>
            <person name="Grigoriev I.V."/>
            <person name="Herr J.R."/>
            <person name="Aime M.C."/>
        </authorList>
    </citation>
    <scope>NUCLEOTIDE SEQUENCE</scope>
    <source>
        <strain evidence="8">MCA 3950</strain>
    </source>
</reference>
<dbReference type="GO" id="GO:0007017">
    <property type="term" value="P:microtubule-based process"/>
    <property type="evidence" value="ECO:0007669"/>
    <property type="project" value="InterPro"/>
</dbReference>
<dbReference type="SUPFAM" id="SSF55307">
    <property type="entry name" value="Tubulin C-terminal domain-like"/>
    <property type="match status" value="1"/>
</dbReference>
<protein>
    <submittedName>
        <fullName evidence="8">Beta-tubulin 4</fullName>
    </submittedName>
</protein>